<evidence type="ECO:0000313" key="2">
    <source>
        <dbReference type="EMBL" id="NZA25519.1"/>
    </source>
</evidence>
<feature type="signal peptide" evidence="1">
    <location>
        <begin position="1"/>
        <end position="18"/>
    </location>
</feature>
<reference evidence="2 3" key="1">
    <citation type="submission" date="2020-07" db="EMBL/GenBank/DDBJ databases">
        <title>Luteimonas sp. SJ-92.</title>
        <authorList>
            <person name="Huang X.-X."/>
            <person name="Xu L."/>
            <person name="Sun J.-Q."/>
        </authorList>
    </citation>
    <scope>NUCLEOTIDE SEQUENCE [LARGE SCALE GENOMIC DNA]</scope>
    <source>
        <strain evidence="2 3">SJ-92</strain>
    </source>
</reference>
<comment type="caution">
    <text evidence="2">The sequence shown here is derived from an EMBL/GenBank/DDBJ whole genome shotgun (WGS) entry which is preliminary data.</text>
</comment>
<keyword evidence="3" id="KW-1185">Reference proteome</keyword>
<accession>A0A853JA14</accession>
<dbReference type="RefSeq" id="WP_180677324.1">
    <property type="nucleotide sequence ID" value="NZ_JACCKA010000028.1"/>
</dbReference>
<dbReference type="Proteomes" id="UP000578091">
    <property type="component" value="Unassembled WGS sequence"/>
</dbReference>
<feature type="chain" id="PRO_5032513836" evidence="1">
    <location>
        <begin position="19"/>
        <end position="298"/>
    </location>
</feature>
<sequence>MPATARLLLLTAALAFCAAACKREAPAPAPAAAARPVDAVLLPARHLRDGDLVAFARDAVPPALHARLQAAWSRGNRWPLDELPLHEQLPGLLQSLAEDGSEARLRQQFREQFGGAEAELRQAVEALGLFGVHYVQGDASLDEHARERDLQLIAALVRWGLEAPLADPARADAAIARLAAAARATGLRDDDALAAAGMTETLRRLAPFLAELKQVLADYGLDIDAALSAIDATLERQTGDRAVVRVRYELAGQPIDARLEVERREGHWYRSDYLRRAEAGIDAGQPAAPPPEGGEEGA</sequence>
<gene>
    <name evidence="2" type="ORF">H0E84_03915</name>
</gene>
<organism evidence="2 3">
    <name type="scientific">Luteimonas salinisoli</name>
    <dbReference type="NCBI Taxonomy" id="2752307"/>
    <lineage>
        <taxon>Bacteria</taxon>
        <taxon>Pseudomonadati</taxon>
        <taxon>Pseudomonadota</taxon>
        <taxon>Gammaproteobacteria</taxon>
        <taxon>Lysobacterales</taxon>
        <taxon>Lysobacteraceae</taxon>
        <taxon>Luteimonas</taxon>
    </lineage>
</organism>
<proteinExistence type="predicted"/>
<dbReference type="EMBL" id="JACCKA010000028">
    <property type="protein sequence ID" value="NZA25519.1"/>
    <property type="molecule type" value="Genomic_DNA"/>
</dbReference>
<dbReference type="AlphaFoldDB" id="A0A853JA14"/>
<evidence type="ECO:0000256" key="1">
    <source>
        <dbReference type="SAM" id="SignalP"/>
    </source>
</evidence>
<name>A0A853JA14_9GAMM</name>
<evidence type="ECO:0000313" key="3">
    <source>
        <dbReference type="Proteomes" id="UP000578091"/>
    </source>
</evidence>
<protein>
    <submittedName>
        <fullName evidence="2">Uncharacterized protein</fullName>
    </submittedName>
</protein>
<keyword evidence="1" id="KW-0732">Signal</keyword>